<dbReference type="EMBL" id="JAHFZB010000018">
    <property type="protein sequence ID" value="KAK6479469.1"/>
    <property type="molecule type" value="Genomic_DNA"/>
</dbReference>
<feature type="domain" description="TPX2 central" evidence="16">
    <location>
        <begin position="424"/>
        <end position="550"/>
    </location>
</feature>
<evidence type="ECO:0000256" key="12">
    <source>
        <dbReference type="SAM" id="Coils"/>
    </source>
</evidence>
<dbReference type="Pfam" id="PF09041">
    <property type="entry name" value="Aurora-A_bind"/>
    <property type="match status" value="1"/>
</dbReference>
<protein>
    <submittedName>
        <fullName evidence="17">Targeting protein for Xklp2-A-like isoform X1</fullName>
    </submittedName>
</protein>
<feature type="compositionally biased region" description="Polar residues" evidence="13">
    <location>
        <begin position="227"/>
        <end position="257"/>
    </location>
</feature>
<organism evidence="17 18">
    <name type="scientific">Huso huso</name>
    <name type="common">Beluga</name>
    <name type="synonym">Acipenser huso</name>
    <dbReference type="NCBI Taxonomy" id="61971"/>
    <lineage>
        <taxon>Eukaryota</taxon>
        <taxon>Metazoa</taxon>
        <taxon>Chordata</taxon>
        <taxon>Craniata</taxon>
        <taxon>Vertebrata</taxon>
        <taxon>Euteleostomi</taxon>
        <taxon>Actinopterygii</taxon>
        <taxon>Chondrostei</taxon>
        <taxon>Acipenseriformes</taxon>
        <taxon>Acipenseridae</taxon>
        <taxon>Huso</taxon>
    </lineage>
</organism>
<dbReference type="PANTHER" id="PTHR14326">
    <property type="entry name" value="TARGETING PROTEIN FOR XKLP2"/>
    <property type="match status" value="1"/>
</dbReference>
<comment type="subcellular location">
    <subcellularLocation>
        <location evidence="2">Cytoplasm</location>
        <location evidence="2">Cytoskeleton</location>
        <location evidence="2">Spindle pole</location>
    </subcellularLocation>
    <subcellularLocation>
        <location evidence="1">Nucleus</location>
    </subcellularLocation>
</comment>
<accession>A0ABR0Z3Q9</accession>
<evidence type="ECO:0000256" key="11">
    <source>
        <dbReference type="ARBA" id="ARBA00023306"/>
    </source>
</evidence>
<keyword evidence="4" id="KW-0963">Cytoplasm</keyword>
<evidence type="ECO:0000256" key="8">
    <source>
        <dbReference type="ARBA" id="ARBA00022776"/>
    </source>
</evidence>
<keyword evidence="18" id="KW-1185">Reference proteome</keyword>
<evidence type="ECO:0000256" key="2">
    <source>
        <dbReference type="ARBA" id="ARBA00004647"/>
    </source>
</evidence>
<keyword evidence="12" id="KW-0175">Coiled coil</keyword>
<evidence type="ECO:0000313" key="18">
    <source>
        <dbReference type="Proteomes" id="UP001369086"/>
    </source>
</evidence>
<evidence type="ECO:0000256" key="4">
    <source>
        <dbReference type="ARBA" id="ARBA00022490"/>
    </source>
</evidence>
<feature type="region of interest" description="Disordered" evidence="13">
    <location>
        <begin position="348"/>
        <end position="368"/>
    </location>
</feature>
<keyword evidence="7" id="KW-0493">Microtubule</keyword>
<feature type="region of interest" description="Disordered" evidence="13">
    <location>
        <begin position="288"/>
        <end position="316"/>
    </location>
</feature>
<keyword evidence="9" id="KW-0206">Cytoskeleton</keyword>
<keyword evidence="11" id="KW-0131">Cell cycle</keyword>
<dbReference type="Pfam" id="PF12214">
    <property type="entry name" value="TPX2_importin"/>
    <property type="match status" value="1"/>
</dbReference>
<name>A0ABR0Z3Q9_HUSHU</name>
<dbReference type="PANTHER" id="PTHR14326:SF44">
    <property type="entry name" value="TARGETING PROTEIN FOR XKLP2"/>
    <property type="match status" value="1"/>
</dbReference>
<evidence type="ECO:0000256" key="9">
    <source>
        <dbReference type="ARBA" id="ARBA00023212"/>
    </source>
</evidence>
<feature type="domain" description="TPX2 C-terminal" evidence="14">
    <location>
        <begin position="603"/>
        <end position="648"/>
    </location>
</feature>
<keyword evidence="6" id="KW-0132">Cell division</keyword>
<sequence>MVTKARAVYKRRQFAREKYNILPKRGHLILLREGNERGGKQTVEDLKSCPMADSRQNASGTNYEFDAPSVVINFTSMEHDDHDVDNWFDTVADEQLVTPIKAFGASPRSDLPKAVVAPMAKAEIQEEGTKNEGIEDKMCPVSSAASSNLVTSWGSRKPGANQPAKIKAPGANPRRVSKRLSGQQKLDHQRKQMAKIREERRSAATAAKECIPPVKKQRRATSRGKLNETSTADDTVQSSMLQSPKSKSRITRPSTPNVLKRKNLAPKHKSSEQQELEKMQLLQKEVMEQRKRNSESLKSVIAGTSQPPKKVIPGTVPIDFHFRTDDRIKPHGEHHSETSYKEIDFTAGLRKHPPSPMRLKGSTIPKPFNLSCGNKRKFEESSTMEYVSMAQQIESFQKRTPARYHLRSRQREEQGPSPVKNIKLKITDPKTPLLLARGRHRAVTCKSTAEIEAEEMEKMKKFKFKALELNRKVLEGGLLPKKPPVKESTQPIGFDLEIEKRLREREATKIPEEEDYTFHSRPLPVKILEEIVGVPEKKQLPPTVPQSPAFALKNRIRVEHKVEEEKIAPVIKANPMPHFGIPFKPKPQENKHVEACPFSFELRDKEKQTLKERKIEELRKGEVTKFKALPLPDFEHIQLPEKKVKESTNPEPFKLLIDERGAAKSERWEQMMKEELKQQAEASNFKARPNTVIHQEPFVPKKENRSILETISNSVVAEHFELSTERRARERMEFEKVNSEREALRAKREEQERQELEQREKEEIIKLRQDQVHKAQPIRRFKKMEVKHSDQILTVPQSPNFSDRFRL</sequence>
<dbReference type="InterPro" id="IPR015128">
    <property type="entry name" value="Aurora-A-bd"/>
</dbReference>
<evidence type="ECO:0000256" key="13">
    <source>
        <dbReference type="SAM" id="MobiDB-lite"/>
    </source>
</evidence>
<feature type="region of interest" description="Disordered" evidence="13">
    <location>
        <begin position="149"/>
        <end position="276"/>
    </location>
</feature>
<feature type="domain" description="Aurora-A binding" evidence="15">
    <location>
        <begin position="61"/>
        <end position="92"/>
    </location>
</feature>
<evidence type="ECO:0000256" key="1">
    <source>
        <dbReference type="ARBA" id="ARBA00004123"/>
    </source>
</evidence>
<evidence type="ECO:0000256" key="10">
    <source>
        <dbReference type="ARBA" id="ARBA00023242"/>
    </source>
</evidence>
<evidence type="ECO:0000259" key="15">
    <source>
        <dbReference type="Pfam" id="PF09041"/>
    </source>
</evidence>
<reference evidence="17 18" key="1">
    <citation type="submission" date="2021-05" db="EMBL/GenBank/DDBJ databases">
        <authorList>
            <person name="Zahm M."/>
            <person name="Klopp C."/>
            <person name="Cabau C."/>
            <person name="Kuhl H."/>
            <person name="Suciu R."/>
            <person name="Ciorpac M."/>
            <person name="Holostenco D."/>
            <person name="Gessner J."/>
            <person name="Wuertz S."/>
            <person name="Hohne C."/>
            <person name="Stock M."/>
            <person name="Gislard M."/>
            <person name="Lluch J."/>
            <person name="Milhes M."/>
            <person name="Lampietro C."/>
            <person name="Lopez Roques C."/>
            <person name="Donnadieu C."/>
            <person name="Du K."/>
            <person name="Schartl M."/>
            <person name="Guiguen Y."/>
        </authorList>
    </citation>
    <scope>NUCLEOTIDE SEQUENCE [LARGE SCALE GENOMIC DNA]</scope>
    <source>
        <strain evidence="17">Hh-F2</strain>
        <tissue evidence="17">Blood</tissue>
    </source>
</reference>
<feature type="coiled-coil region" evidence="12">
    <location>
        <begin position="727"/>
        <end position="766"/>
    </location>
</feature>
<evidence type="ECO:0000256" key="5">
    <source>
        <dbReference type="ARBA" id="ARBA00022553"/>
    </source>
</evidence>
<comment type="caution">
    <text evidence="17">The sequence shown here is derived from an EMBL/GenBank/DDBJ whole genome shotgun (WGS) entry which is preliminary data.</text>
</comment>
<keyword evidence="5" id="KW-0597">Phosphoprotein</keyword>
<dbReference type="Pfam" id="PF06886">
    <property type="entry name" value="TPX2"/>
    <property type="match status" value="2"/>
</dbReference>
<evidence type="ECO:0000313" key="17">
    <source>
        <dbReference type="EMBL" id="KAK6479469.1"/>
    </source>
</evidence>
<keyword evidence="8" id="KW-0498">Mitosis</keyword>
<keyword evidence="10" id="KW-0539">Nucleus</keyword>
<dbReference type="InterPro" id="IPR009675">
    <property type="entry name" value="TPX2_fam"/>
</dbReference>
<dbReference type="InterPro" id="IPR027330">
    <property type="entry name" value="TPX2_central_dom"/>
</dbReference>
<evidence type="ECO:0000259" key="16">
    <source>
        <dbReference type="Pfam" id="PF12214"/>
    </source>
</evidence>
<evidence type="ECO:0000256" key="3">
    <source>
        <dbReference type="ARBA" id="ARBA00005885"/>
    </source>
</evidence>
<dbReference type="InterPro" id="IPR027329">
    <property type="entry name" value="TPX2_C"/>
</dbReference>
<comment type="similarity">
    <text evidence="3">Belongs to the TPX2 family.</text>
</comment>
<gene>
    <name evidence="17" type="ORF">HHUSO_G20222</name>
</gene>
<proteinExistence type="inferred from homology"/>
<evidence type="ECO:0000256" key="7">
    <source>
        <dbReference type="ARBA" id="ARBA00022701"/>
    </source>
</evidence>
<feature type="compositionally biased region" description="Basic residues" evidence="13">
    <location>
        <begin position="259"/>
        <end position="268"/>
    </location>
</feature>
<dbReference type="Proteomes" id="UP001369086">
    <property type="component" value="Unassembled WGS sequence"/>
</dbReference>
<feature type="domain" description="TPX2 C-terminal" evidence="14">
    <location>
        <begin position="720"/>
        <end position="794"/>
    </location>
</feature>
<evidence type="ECO:0000259" key="14">
    <source>
        <dbReference type="Pfam" id="PF06886"/>
    </source>
</evidence>
<evidence type="ECO:0000256" key="6">
    <source>
        <dbReference type="ARBA" id="ARBA00022618"/>
    </source>
</evidence>
<feature type="compositionally biased region" description="Basic and acidic residues" evidence="13">
    <location>
        <begin position="185"/>
        <end position="202"/>
    </location>
</feature>